<feature type="region of interest" description="Disordered" evidence="4">
    <location>
        <begin position="1"/>
        <end position="27"/>
    </location>
</feature>
<dbReference type="PANTHER" id="PTHR30136">
    <property type="entry name" value="HELIX-TURN-HELIX TRANSCRIPTIONAL REGULATOR, ICLR FAMILY"/>
    <property type="match status" value="1"/>
</dbReference>
<dbReference type="SUPFAM" id="SSF55781">
    <property type="entry name" value="GAF domain-like"/>
    <property type="match status" value="1"/>
</dbReference>
<evidence type="ECO:0000256" key="4">
    <source>
        <dbReference type="SAM" id="MobiDB-lite"/>
    </source>
</evidence>
<keyword evidence="8" id="KW-1185">Reference proteome</keyword>
<dbReference type="InterPro" id="IPR029016">
    <property type="entry name" value="GAF-like_dom_sf"/>
</dbReference>
<dbReference type="GO" id="GO:0003700">
    <property type="term" value="F:DNA-binding transcription factor activity"/>
    <property type="evidence" value="ECO:0007669"/>
    <property type="project" value="TreeGrafter"/>
</dbReference>
<dbReference type="GO" id="GO:0045892">
    <property type="term" value="P:negative regulation of DNA-templated transcription"/>
    <property type="evidence" value="ECO:0007669"/>
    <property type="project" value="TreeGrafter"/>
</dbReference>
<dbReference type="OrthoDB" id="9807558at2"/>
<evidence type="ECO:0000256" key="1">
    <source>
        <dbReference type="ARBA" id="ARBA00023015"/>
    </source>
</evidence>
<proteinExistence type="predicted"/>
<dbReference type="InterPro" id="IPR014757">
    <property type="entry name" value="Tscrpt_reg_IclR_C"/>
</dbReference>
<keyword evidence="1" id="KW-0805">Transcription regulation</keyword>
<dbReference type="InterPro" id="IPR050707">
    <property type="entry name" value="HTH_MetabolicPath_Reg"/>
</dbReference>
<protein>
    <submittedName>
        <fullName evidence="7">IclR family transcriptional regulator</fullName>
    </submittedName>
</protein>
<dbReference type="AlphaFoldDB" id="A0A545U125"/>
<keyword evidence="3" id="KW-0804">Transcription</keyword>
<accession>A0A545U125</accession>
<dbReference type="Pfam" id="PF09339">
    <property type="entry name" value="HTH_IclR"/>
    <property type="match status" value="1"/>
</dbReference>
<dbReference type="PANTHER" id="PTHR30136:SF33">
    <property type="entry name" value="TRANSCRIPTIONAL REGULATORY PROTEIN"/>
    <property type="match status" value="1"/>
</dbReference>
<feature type="domain" description="IclR-ED" evidence="6">
    <location>
        <begin position="93"/>
        <end position="276"/>
    </location>
</feature>
<dbReference type="Gene3D" id="1.10.10.10">
    <property type="entry name" value="Winged helix-like DNA-binding domain superfamily/Winged helix DNA-binding domain"/>
    <property type="match status" value="1"/>
</dbReference>
<dbReference type="InterPro" id="IPR036388">
    <property type="entry name" value="WH-like_DNA-bd_sf"/>
</dbReference>
<organism evidence="7 8">
    <name type="scientific">Denitrobaculum tricleocarpae</name>
    <dbReference type="NCBI Taxonomy" id="2591009"/>
    <lineage>
        <taxon>Bacteria</taxon>
        <taxon>Pseudomonadati</taxon>
        <taxon>Pseudomonadota</taxon>
        <taxon>Alphaproteobacteria</taxon>
        <taxon>Rhodospirillales</taxon>
        <taxon>Rhodospirillaceae</taxon>
        <taxon>Denitrobaculum</taxon>
    </lineage>
</organism>
<dbReference type="RefSeq" id="WP_142894173.1">
    <property type="nucleotide sequence ID" value="NZ_ML660052.1"/>
</dbReference>
<feature type="domain" description="HTH iclR-type" evidence="5">
    <location>
        <begin position="30"/>
        <end position="92"/>
    </location>
</feature>
<dbReference type="PROSITE" id="PS51077">
    <property type="entry name" value="HTH_ICLR"/>
    <property type="match status" value="1"/>
</dbReference>
<evidence type="ECO:0000256" key="3">
    <source>
        <dbReference type="ARBA" id="ARBA00023163"/>
    </source>
</evidence>
<name>A0A545U125_9PROT</name>
<dbReference type="Proteomes" id="UP000315252">
    <property type="component" value="Unassembled WGS sequence"/>
</dbReference>
<gene>
    <name evidence="7" type="ORF">FKG95_00750</name>
</gene>
<evidence type="ECO:0000313" key="8">
    <source>
        <dbReference type="Proteomes" id="UP000315252"/>
    </source>
</evidence>
<dbReference type="InterPro" id="IPR036390">
    <property type="entry name" value="WH_DNA-bd_sf"/>
</dbReference>
<dbReference type="InterPro" id="IPR005471">
    <property type="entry name" value="Tscrpt_reg_IclR_N"/>
</dbReference>
<keyword evidence="2" id="KW-0238">DNA-binding</keyword>
<evidence type="ECO:0000259" key="5">
    <source>
        <dbReference type="PROSITE" id="PS51077"/>
    </source>
</evidence>
<dbReference type="SUPFAM" id="SSF46785">
    <property type="entry name" value="Winged helix' DNA-binding domain"/>
    <property type="match status" value="1"/>
</dbReference>
<evidence type="ECO:0000259" key="6">
    <source>
        <dbReference type="PROSITE" id="PS51078"/>
    </source>
</evidence>
<evidence type="ECO:0000256" key="2">
    <source>
        <dbReference type="ARBA" id="ARBA00023125"/>
    </source>
</evidence>
<dbReference type="Pfam" id="PF01614">
    <property type="entry name" value="IclR_C"/>
    <property type="match status" value="1"/>
</dbReference>
<dbReference type="SMART" id="SM00346">
    <property type="entry name" value="HTH_ICLR"/>
    <property type="match status" value="1"/>
</dbReference>
<comment type="caution">
    <text evidence="7">The sequence shown here is derived from an EMBL/GenBank/DDBJ whole genome shotgun (WGS) entry which is preliminary data.</text>
</comment>
<sequence length="278" mass="30445">MTPISKTGESGEGLREEDPPEEAGPDRRFATTLARGLSVLRAFRTSDGPLGNQELSERTGLPKSTVSRMTYTLSQLGYLDHLRSIEKYRLGPAALALGNIARVNLPFLEIANPIMQELADETGTLVAFTVRDQLSMLYAHCWRPRAAATIWLEVGRKIPLDKTASGLCFLASASERECRGLRQEFVASGELTGDAFDSIVKRARQQLLSLGYTTSIGGWVDTINAVAVPFRSHEASQAFVFNCGDLSNNLTEARITEEVGPLLRRRVGDLEARMGQST</sequence>
<reference evidence="7 8" key="1">
    <citation type="submission" date="2019-06" db="EMBL/GenBank/DDBJ databases">
        <title>Whole genome sequence for Rhodospirillaceae sp. R148.</title>
        <authorList>
            <person name="Wang G."/>
        </authorList>
    </citation>
    <scope>NUCLEOTIDE SEQUENCE [LARGE SCALE GENOMIC DNA]</scope>
    <source>
        <strain evidence="7 8">R148</strain>
    </source>
</reference>
<dbReference type="GO" id="GO:0003677">
    <property type="term" value="F:DNA binding"/>
    <property type="evidence" value="ECO:0007669"/>
    <property type="project" value="UniProtKB-KW"/>
</dbReference>
<dbReference type="EMBL" id="VHSH01000001">
    <property type="protein sequence ID" value="TQV83165.1"/>
    <property type="molecule type" value="Genomic_DNA"/>
</dbReference>
<dbReference type="PROSITE" id="PS51078">
    <property type="entry name" value="ICLR_ED"/>
    <property type="match status" value="1"/>
</dbReference>
<evidence type="ECO:0000313" key="7">
    <source>
        <dbReference type="EMBL" id="TQV83165.1"/>
    </source>
</evidence>
<dbReference type="Gene3D" id="3.30.450.40">
    <property type="match status" value="1"/>
</dbReference>